<dbReference type="Proteomes" id="UP000831701">
    <property type="component" value="Chromosome 12"/>
</dbReference>
<name>A0ACB8WA65_9TELE</name>
<accession>A0ACB8WA65</accession>
<organism evidence="1 2">
    <name type="scientific">Scortum barcoo</name>
    <name type="common">barcoo grunter</name>
    <dbReference type="NCBI Taxonomy" id="214431"/>
    <lineage>
        <taxon>Eukaryota</taxon>
        <taxon>Metazoa</taxon>
        <taxon>Chordata</taxon>
        <taxon>Craniata</taxon>
        <taxon>Vertebrata</taxon>
        <taxon>Euteleostomi</taxon>
        <taxon>Actinopterygii</taxon>
        <taxon>Neopterygii</taxon>
        <taxon>Teleostei</taxon>
        <taxon>Neoteleostei</taxon>
        <taxon>Acanthomorphata</taxon>
        <taxon>Eupercaria</taxon>
        <taxon>Centrarchiformes</taxon>
        <taxon>Terapontoidei</taxon>
        <taxon>Terapontidae</taxon>
        <taxon>Scortum</taxon>
    </lineage>
</organism>
<evidence type="ECO:0000313" key="2">
    <source>
        <dbReference type="Proteomes" id="UP000831701"/>
    </source>
</evidence>
<sequence length="460" mass="49765">MGSRSIFIRPSGLVVGEDMLEVFQESFRSGFLPQSCRRAVITLLPKKGDLQDLKNWRPVSLLCCRDYKVLSKALALRLREAMAEVVHVDQTYCVPGRLAVGGPPSNLLSRVQAILVNFFWDRLHWLPQAVLFLPKEEGGQGLVHLASRGLDGARWAGPTGDSGVGSWSGVEIAEERRSTAGSLESLSGRDRSVACWESTAVVVKLPPVLTTLSPPSSFCPSSNQQGEVNLKEAKGKVLSALMVRCLNRQKLQHQVPTTLESSPVPGDEELNLRLHVRVEDFDYVIFATSAAMKCFGCGKEGHTVRACPDRGEPAPPGVGGASGAAWTGPGPPIIAVPGSERSGVTSWPGQSGVREQVELNGSAVDNNAQTGAEEKSNSEDEHTLNVTRDITRSIKDLETGIVELEKMSESTGDRGYIEILKSKKMALASLLDVKVQGALVRSRVQNITEMDAPSSFFLWP</sequence>
<proteinExistence type="predicted"/>
<protein>
    <submittedName>
        <fullName evidence="1">Uncharacterized protein</fullName>
    </submittedName>
</protein>
<dbReference type="EMBL" id="CM041542">
    <property type="protein sequence ID" value="KAI3364782.1"/>
    <property type="molecule type" value="Genomic_DNA"/>
</dbReference>
<keyword evidence="2" id="KW-1185">Reference proteome</keyword>
<comment type="caution">
    <text evidence="1">The sequence shown here is derived from an EMBL/GenBank/DDBJ whole genome shotgun (WGS) entry which is preliminary data.</text>
</comment>
<evidence type="ECO:0000313" key="1">
    <source>
        <dbReference type="EMBL" id="KAI3364782.1"/>
    </source>
</evidence>
<reference evidence="1" key="1">
    <citation type="submission" date="2022-04" db="EMBL/GenBank/DDBJ databases">
        <title>Jade perch genome.</title>
        <authorList>
            <person name="Chao B."/>
        </authorList>
    </citation>
    <scope>NUCLEOTIDE SEQUENCE</scope>
    <source>
        <strain evidence="1">CB-2022</strain>
    </source>
</reference>
<gene>
    <name evidence="1" type="ORF">L3Q82_000910</name>
</gene>